<sequence length="121" mass="13368">MNLMMGKLYRNSRHTRSSIACYKECLRHCPYFIEAIIALAELGVASKDIISLFPQNRPDSSSRGLKAEHAADQFLKSDSLMAPKAVAEKKPAEKKPAEEKKSTVAEKAPAEKKPKAGKKLP</sequence>
<gene>
    <name evidence="1" type="ORF">LOK49_LG06G01378</name>
</gene>
<evidence type="ECO:0000313" key="2">
    <source>
        <dbReference type="Proteomes" id="UP001060215"/>
    </source>
</evidence>
<proteinExistence type="predicted"/>
<dbReference type="Proteomes" id="UP001060215">
    <property type="component" value="Chromosome 5"/>
</dbReference>
<evidence type="ECO:0000313" key="1">
    <source>
        <dbReference type="EMBL" id="KAI8010851.1"/>
    </source>
</evidence>
<name>A0ACC0HFN6_9ERIC</name>
<dbReference type="EMBL" id="CM045762">
    <property type="protein sequence ID" value="KAI8010851.1"/>
    <property type="molecule type" value="Genomic_DNA"/>
</dbReference>
<protein>
    <submittedName>
        <fullName evidence="1">Anaphase-promoting complex subunit 7</fullName>
    </submittedName>
</protein>
<organism evidence="1 2">
    <name type="scientific">Camellia lanceoleosa</name>
    <dbReference type="NCBI Taxonomy" id="1840588"/>
    <lineage>
        <taxon>Eukaryota</taxon>
        <taxon>Viridiplantae</taxon>
        <taxon>Streptophyta</taxon>
        <taxon>Embryophyta</taxon>
        <taxon>Tracheophyta</taxon>
        <taxon>Spermatophyta</taxon>
        <taxon>Magnoliopsida</taxon>
        <taxon>eudicotyledons</taxon>
        <taxon>Gunneridae</taxon>
        <taxon>Pentapetalae</taxon>
        <taxon>asterids</taxon>
        <taxon>Ericales</taxon>
        <taxon>Theaceae</taxon>
        <taxon>Camellia</taxon>
    </lineage>
</organism>
<accession>A0ACC0HFN6</accession>
<reference evidence="1 2" key="1">
    <citation type="journal article" date="2022" name="Plant J.">
        <title>Chromosome-level genome of Camellia lanceoleosa provides a valuable resource for understanding genome evolution and self-incompatibility.</title>
        <authorList>
            <person name="Gong W."/>
            <person name="Xiao S."/>
            <person name="Wang L."/>
            <person name="Liao Z."/>
            <person name="Chang Y."/>
            <person name="Mo W."/>
            <person name="Hu G."/>
            <person name="Li W."/>
            <person name="Zhao G."/>
            <person name="Zhu H."/>
            <person name="Hu X."/>
            <person name="Ji K."/>
            <person name="Xiang X."/>
            <person name="Song Q."/>
            <person name="Yuan D."/>
            <person name="Jin S."/>
            <person name="Zhang L."/>
        </authorList>
    </citation>
    <scope>NUCLEOTIDE SEQUENCE [LARGE SCALE GENOMIC DNA]</scope>
    <source>
        <strain evidence="1">SQ_2022a</strain>
    </source>
</reference>
<comment type="caution">
    <text evidence="1">The sequence shown here is derived from an EMBL/GenBank/DDBJ whole genome shotgun (WGS) entry which is preliminary data.</text>
</comment>
<keyword evidence="2" id="KW-1185">Reference proteome</keyword>